<dbReference type="Pfam" id="PF04883">
    <property type="entry name" value="HK97-gp10_like"/>
    <property type="match status" value="1"/>
</dbReference>
<dbReference type="Proteomes" id="UP000214646">
    <property type="component" value="Unassembled WGS sequence"/>
</dbReference>
<protein>
    <recommendedName>
        <fullName evidence="3">Phage protein, HK97 gp10 family</fullName>
    </recommendedName>
</protein>
<proteinExistence type="predicted"/>
<evidence type="ECO:0000313" key="1">
    <source>
        <dbReference type="EMBL" id="OWK34969.1"/>
    </source>
</evidence>
<comment type="caution">
    <text evidence="1">The sequence shown here is derived from an EMBL/GenBank/DDBJ whole genome shotgun (WGS) entry which is preliminary data.</text>
</comment>
<dbReference type="InterPro" id="IPR010064">
    <property type="entry name" value="HK97-gp10_tail"/>
</dbReference>
<evidence type="ECO:0008006" key="3">
    <source>
        <dbReference type="Google" id="ProtNLM"/>
    </source>
</evidence>
<dbReference type="RefSeq" id="WP_088260185.1">
    <property type="nucleotide sequence ID" value="NZ_NIDE01000019.1"/>
</dbReference>
<reference evidence="2" key="1">
    <citation type="submission" date="2017-06" db="EMBL/GenBank/DDBJ databases">
        <title>Genome analysis of Fimbriiglobus ruber SP5, the first member of the order Planctomycetales with confirmed chitinolytic capability.</title>
        <authorList>
            <person name="Ravin N.V."/>
            <person name="Rakitin A.L."/>
            <person name="Ivanova A.A."/>
            <person name="Beletsky A.V."/>
            <person name="Kulichevskaya I.S."/>
            <person name="Mardanov A.V."/>
            <person name="Dedysh S.N."/>
        </authorList>
    </citation>
    <scope>NUCLEOTIDE SEQUENCE [LARGE SCALE GENOMIC DNA]</scope>
    <source>
        <strain evidence="2">SP5</strain>
    </source>
</reference>
<evidence type="ECO:0000313" key="2">
    <source>
        <dbReference type="Proteomes" id="UP000214646"/>
    </source>
</evidence>
<organism evidence="1 2">
    <name type="scientific">Fimbriiglobus ruber</name>
    <dbReference type="NCBI Taxonomy" id="1908690"/>
    <lineage>
        <taxon>Bacteria</taxon>
        <taxon>Pseudomonadati</taxon>
        <taxon>Planctomycetota</taxon>
        <taxon>Planctomycetia</taxon>
        <taxon>Gemmatales</taxon>
        <taxon>Gemmataceae</taxon>
        <taxon>Fimbriiglobus</taxon>
    </lineage>
</organism>
<sequence>MPIKLSATVIGARELANKLRELEGKLFRPAARKGVDDATKLVQTEARARAPQRTGSLGKSIGRKVAALKSGKGYVGVVGPRRDRKVRPIDPKTGQMRPAKYRRTVKYQGQAILVNPAKIAHLVEFGRAAVKVKKKRVLSDGRTVFGASVRAAEAKPFIRPAWAATKGTATDAIRGRFAAAVTQARR</sequence>
<accession>A0A225DCV0</accession>
<dbReference type="AlphaFoldDB" id="A0A225DCV0"/>
<keyword evidence="2" id="KW-1185">Reference proteome</keyword>
<gene>
    <name evidence="1" type="ORF">FRUB_09811</name>
</gene>
<name>A0A225DCV0_9BACT</name>
<dbReference type="EMBL" id="NIDE01000019">
    <property type="protein sequence ID" value="OWK34969.1"/>
    <property type="molecule type" value="Genomic_DNA"/>
</dbReference>